<dbReference type="GO" id="GO:0008757">
    <property type="term" value="F:S-adenosylmethionine-dependent methyltransferase activity"/>
    <property type="evidence" value="ECO:0007669"/>
    <property type="project" value="InterPro"/>
</dbReference>
<organism evidence="2">
    <name type="scientific">Archaeoglobus fulgidus</name>
    <dbReference type="NCBI Taxonomy" id="2234"/>
    <lineage>
        <taxon>Archaea</taxon>
        <taxon>Methanobacteriati</taxon>
        <taxon>Methanobacteriota</taxon>
        <taxon>Archaeoglobi</taxon>
        <taxon>Archaeoglobales</taxon>
        <taxon>Archaeoglobaceae</taxon>
        <taxon>Archaeoglobus</taxon>
    </lineage>
</organism>
<sequence length="193" mass="22088">MWNDVAESYRRWAELNRWYYRSFALFISKYVQPKLIVDICCGPGVLSSELKNVFPNAEIVSVDSSTKMCKIARAIKADAHTLPFKNEIFDLAIFCFALHELEVQKAIQEAERVLKRGGTIAIADLNSKTPQIVRFFAEAFLTILISPEYAKNLALKWNAFLDRDQLASLLQNCGFKVIGTREFFDVWIVAKKI</sequence>
<dbReference type="PANTHER" id="PTHR43591:SF24">
    <property type="entry name" value="2-METHOXY-6-POLYPRENYL-1,4-BENZOQUINOL METHYLASE, MITOCHONDRIAL"/>
    <property type="match status" value="1"/>
</dbReference>
<keyword evidence="2" id="KW-0489">Methyltransferase</keyword>
<reference evidence="2" key="1">
    <citation type="journal article" date="2020" name="mSystems">
        <title>Genome- and Community-Level Interaction Insights into Carbon Utilization and Element Cycling Functions of Hydrothermarchaeota in Hydrothermal Sediment.</title>
        <authorList>
            <person name="Zhou Z."/>
            <person name="Liu Y."/>
            <person name="Xu W."/>
            <person name="Pan J."/>
            <person name="Luo Z.H."/>
            <person name="Li M."/>
        </authorList>
    </citation>
    <scope>NUCLEOTIDE SEQUENCE [LARGE SCALE GENOMIC DNA]</scope>
    <source>
        <strain evidence="2">SpSt-587</strain>
    </source>
</reference>
<dbReference type="SUPFAM" id="SSF53335">
    <property type="entry name" value="S-adenosyl-L-methionine-dependent methyltransferases"/>
    <property type="match status" value="1"/>
</dbReference>
<dbReference type="GO" id="GO:0032259">
    <property type="term" value="P:methylation"/>
    <property type="evidence" value="ECO:0007669"/>
    <property type="project" value="UniProtKB-KW"/>
</dbReference>
<dbReference type="CDD" id="cd02440">
    <property type="entry name" value="AdoMet_MTases"/>
    <property type="match status" value="1"/>
</dbReference>
<evidence type="ECO:0000259" key="1">
    <source>
        <dbReference type="Pfam" id="PF08241"/>
    </source>
</evidence>
<dbReference type="InterPro" id="IPR029063">
    <property type="entry name" value="SAM-dependent_MTases_sf"/>
</dbReference>
<dbReference type="Gene3D" id="3.40.50.150">
    <property type="entry name" value="Vaccinia Virus protein VP39"/>
    <property type="match status" value="1"/>
</dbReference>
<protein>
    <submittedName>
        <fullName evidence="2">Methyltransferase domain-containing protein</fullName>
    </submittedName>
</protein>
<dbReference type="AlphaFoldDB" id="A0A7J3M2U2"/>
<feature type="domain" description="Methyltransferase type 11" evidence="1">
    <location>
        <begin position="37"/>
        <end position="122"/>
    </location>
</feature>
<evidence type="ECO:0000313" key="2">
    <source>
        <dbReference type="EMBL" id="HGT83236.1"/>
    </source>
</evidence>
<dbReference type="Pfam" id="PF08241">
    <property type="entry name" value="Methyltransf_11"/>
    <property type="match status" value="1"/>
</dbReference>
<keyword evidence="2" id="KW-0808">Transferase</keyword>
<gene>
    <name evidence="2" type="ORF">ENT52_05865</name>
</gene>
<comment type="caution">
    <text evidence="2">The sequence shown here is derived from an EMBL/GenBank/DDBJ whole genome shotgun (WGS) entry which is preliminary data.</text>
</comment>
<dbReference type="EMBL" id="DSYZ01000111">
    <property type="protein sequence ID" value="HGT83236.1"/>
    <property type="molecule type" value="Genomic_DNA"/>
</dbReference>
<accession>A0A7J3M2U2</accession>
<dbReference type="InterPro" id="IPR013216">
    <property type="entry name" value="Methyltransf_11"/>
</dbReference>
<dbReference type="PANTHER" id="PTHR43591">
    <property type="entry name" value="METHYLTRANSFERASE"/>
    <property type="match status" value="1"/>
</dbReference>
<name>A0A7J3M2U2_ARCFL</name>
<proteinExistence type="predicted"/>